<evidence type="ECO:0000259" key="1">
    <source>
        <dbReference type="Pfam" id="PF14529"/>
    </source>
</evidence>
<gene>
    <name evidence="2" type="ORF">c0_g2_i9</name>
</gene>
<dbReference type="Gene3D" id="3.60.10.10">
    <property type="entry name" value="Endonuclease/exonuclease/phosphatase"/>
    <property type="match status" value="1"/>
</dbReference>
<dbReference type="InterPro" id="IPR005135">
    <property type="entry name" value="Endo/exonuclease/phosphatase"/>
</dbReference>
<name>A0A0K8VCQ2_BACLA</name>
<dbReference type="PANTHER" id="PTHR33273:SF4">
    <property type="entry name" value="ENDONUCLEASE_EXONUCLEASE_PHOSPHATASE DOMAIN-CONTAINING PROTEIN"/>
    <property type="match status" value="1"/>
</dbReference>
<proteinExistence type="predicted"/>
<dbReference type="PANTHER" id="PTHR33273">
    <property type="entry name" value="DOMAIN-CONTAINING PROTEIN, PUTATIVE-RELATED"/>
    <property type="match status" value="1"/>
</dbReference>
<organism evidence="2">
    <name type="scientific">Bactrocera latifrons</name>
    <name type="common">Malaysian fruit fly</name>
    <name type="synonym">Chaetodacus latifrons</name>
    <dbReference type="NCBI Taxonomy" id="174628"/>
    <lineage>
        <taxon>Eukaryota</taxon>
        <taxon>Metazoa</taxon>
        <taxon>Ecdysozoa</taxon>
        <taxon>Arthropoda</taxon>
        <taxon>Hexapoda</taxon>
        <taxon>Insecta</taxon>
        <taxon>Pterygota</taxon>
        <taxon>Neoptera</taxon>
        <taxon>Endopterygota</taxon>
        <taxon>Diptera</taxon>
        <taxon>Brachycera</taxon>
        <taxon>Muscomorpha</taxon>
        <taxon>Tephritoidea</taxon>
        <taxon>Tephritidae</taxon>
        <taxon>Bactrocera</taxon>
        <taxon>Bactrocera</taxon>
    </lineage>
</organism>
<dbReference type="Pfam" id="PF14529">
    <property type="entry name" value="Exo_endo_phos_2"/>
    <property type="match status" value="1"/>
</dbReference>
<dbReference type="EMBL" id="GDHF01015687">
    <property type="protein sequence ID" value="JAI36627.1"/>
    <property type="molecule type" value="Transcribed_RNA"/>
</dbReference>
<dbReference type="GO" id="GO:0003824">
    <property type="term" value="F:catalytic activity"/>
    <property type="evidence" value="ECO:0007669"/>
    <property type="project" value="InterPro"/>
</dbReference>
<dbReference type="InterPro" id="IPR036691">
    <property type="entry name" value="Endo/exonu/phosph_ase_sf"/>
</dbReference>
<accession>A0A0K8VCQ2</accession>
<dbReference type="SUPFAM" id="SSF56219">
    <property type="entry name" value="DNase I-like"/>
    <property type="match status" value="1"/>
</dbReference>
<reference evidence="2" key="1">
    <citation type="submission" date="2015-06" db="EMBL/GenBank/DDBJ databases">
        <authorList>
            <person name="Hoefler B.C."/>
            <person name="Straight P.D."/>
        </authorList>
    </citation>
    <scope>NUCLEOTIDE SEQUENCE</scope>
</reference>
<dbReference type="AlphaFoldDB" id="A0A0K8VCQ2"/>
<evidence type="ECO:0000313" key="2">
    <source>
        <dbReference type="EMBL" id="JAI36627.1"/>
    </source>
</evidence>
<protein>
    <recommendedName>
        <fullName evidence="1">Endonuclease/exonuclease/phosphatase domain-containing protein</fullName>
    </recommendedName>
</protein>
<sequence length="132" mass="14587">MVSVAAVRKEFEMPSHSSLMEPPHKYIGYFHNLPQNKSAKQGIALFIKKYIKHKRIPVLSNISAIAIEINTGFKFSIVTCYIPSKFNAGELIGVINAVPAPTIIIGDFNAWSPLWGSTFSNGRGQIVEDVIL</sequence>
<feature type="domain" description="Endonuclease/exonuclease/phosphatase" evidence="1">
    <location>
        <begin position="76"/>
        <end position="131"/>
    </location>
</feature>